<dbReference type="InterPro" id="IPR036097">
    <property type="entry name" value="HisK_dim/P_sf"/>
</dbReference>
<evidence type="ECO:0000313" key="16">
    <source>
        <dbReference type="Proteomes" id="UP000477722"/>
    </source>
</evidence>
<feature type="region of interest" description="Disordered" evidence="13">
    <location>
        <begin position="202"/>
        <end position="223"/>
    </location>
</feature>
<keyword evidence="4" id="KW-0597">Phosphoprotein</keyword>
<dbReference type="GO" id="GO:0030295">
    <property type="term" value="F:protein kinase activator activity"/>
    <property type="evidence" value="ECO:0007669"/>
    <property type="project" value="TreeGrafter"/>
</dbReference>
<dbReference type="EMBL" id="JAAKZZ010000105">
    <property type="protein sequence ID" value="NGO69246.1"/>
    <property type="molecule type" value="Genomic_DNA"/>
</dbReference>
<gene>
    <name evidence="15" type="ORF">G5C65_12950</name>
</gene>
<feature type="domain" description="Histidine kinase" evidence="14">
    <location>
        <begin position="277"/>
        <end position="496"/>
    </location>
</feature>
<dbReference type="CDD" id="cd00082">
    <property type="entry name" value="HisKA"/>
    <property type="match status" value="1"/>
</dbReference>
<feature type="compositionally biased region" description="Polar residues" evidence="13">
    <location>
        <begin position="504"/>
        <end position="514"/>
    </location>
</feature>
<dbReference type="GO" id="GO:0000156">
    <property type="term" value="F:phosphorelay response regulator activity"/>
    <property type="evidence" value="ECO:0007669"/>
    <property type="project" value="TreeGrafter"/>
</dbReference>
<dbReference type="GO" id="GO:0005524">
    <property type="term" value="F:ATP binding"/>
    <property type="evidence" value="ECO:0007669"/>
    <property type="project" value="UniProtKB-KW"/>
</dbReference>
<evidence type="ECO:0000256" key="11">
    <source>
        <dbReference type="ARBA" id="ARBA00023012"/>
    </source>
</evidence>
<dbReference type="InterPro" id="IPR005467">
    <property type="entry name" value="His_kinase_dom"/>
</dbReference>
<keyword evidence="10" id="KW-1133">Transmembrane helix</keyword>
<evidence type="ECO:0000259" key="14">
    <source>
        <dbReference type="PROSITE" id="PS50109"/>
    </source>
</evidence>
<evidence type="ECO:0000256" key="7">
    <source>
        <dbReference type="ARBA" id="ARBA00022741"/>
    </source>
</evidence>
<dbReference type="Proteomes" id="UP000477722">
    <property type="component" value="Unassembled WGS sequence"/>
</dbReference>
<keyword evidence="6" id="KW-0812">Transmembrane</keyword>
<keyword evidence="16" id="KW-1185">Reference proteome</keyword>
<dbReference type="InterPro" id="IPR004358">
    <property type="entry name" value="Sig_transdc_His_kin-like_C"/>
</dbReference>
<dbReference type="Gene3D" id="3.30.565.10">
    <property type="entry name" value="Histidine kinase-like ATPase, C-terminal domain"/>
    <property type="match status" value="1"/>
</dbReference>
<dbReference type="FunFam" id="1.10.287.130:FF:000001">
    <property type="entry name" value="Two-component sensor histidine kinase"/>
    <property type="match status" value="1"/>
</dbReference>
<reference evidence="15 16" key="1">
    <citation type="submission" date="2020-02" db="EMBL/GenBank/DDBJ databases">
        <title>Whole-genome analyses of novel actinobacteria.</title>
        <authorList>
            <person name="Sahin N."/>
            <person name="Tatar D."/>
        </authorList>
    </citation>
    <scope>NUCLEOTIDE SEQUENCE [LARGE SCALE GENOMIC DNA]</scope>
    <source>
        <strain evidence="15 16">SB3404</strain>
    </source>
</reference>
<evidence type="ECO:0000256" key="1">
    <source>
        <dbReference type="ARBA" id="ARBA00000085"/>
    </source>
</evidence>
<dbReference type="GO" id="GO:0000155">
    <property type="term" value="F:phosphorelay sensor kinase activity"/>
    <property type="evidence" value="ECO:0007669"/>
    <property type="project" value="InterPro"/>
</dbReference>
<dbReference type="SMART" id="SM00387">
    <property type="entry name" value="HATPase_c"/>
    <property type="match status" value="1"/>
</dbReference>
<dbReference type="Pfam" id="PF00512">
    <property type="entry name" value="HisKA"/>
    <property type="match status" value="1"/>
</dbReference>
<accession>A0A6G4WVE0</accession>
<dbReference type="PANTHER" id="PTHR42878:SF7">
    <property type="entry name" value="SENSOR HISTIDINE KINASE GLRK"/>
    <property type="match status" value="1"/>
</dbReference>
<evidence type="ECO:0000256" key="2">
    <source>
        <dbReference type="ARBA" id="ARBA00004236"/>
    </source>
</evidence>
<dbReference type="SMART" id="SM00304">
    <property type="entry name" value="HAMP"/>
    <property type="match status" value="1"/>
</dbReference>
<evidence type="ECO:0000256" key="6">
    <source>
        <dbReference type="ARBA" id="ARBA00022692"/>
    </source>
</evidence>
<sequence>MLALGIVVATTISLAGVRHYLIDTVDDDLKSSREQIYEVDLTLKDLTTFLDIAGLREALDPNVAKATDTNDRVFVPVTDAGKPKGFLGYPPTPEERGLAAAVGNPVKLSKEANPTDVELNGDTPYRATAIRLADGQLVLMATEVSATGEIMGNVVRLELVAGVGLMALLGTGMFFGARRGLRPMEDMVETASAIAEGCEQHARDTRHSPHSDGAGPAGKGHRGLDLSRRVAARGGRRRAALEVERLRLALNSMLHQVESAFLAREHAAAHLRRFVADASHELRTPLAAIRGYLQLYERGMLADAGERTRVLHRMTAETERMSRLVDELLALARLDQRPELRPAPVDVARLAEDALADLSAQQPEREVRFVRTEGPALALADEPLLRQVVGNLVANVRVHTPVSAPVRVEVSAGPDPHDADTHVCVLRVRDEGPGMRPEDAARVFDRFFRADGAPNGGSGLGMSVVHAGVEAQGGTVRVRTARDAGLTVTVTLPAPAPAPDTSESDTTPAGVTSG</sequence>
<dbReference type="InterPro" id="IPR003594">
    <property type="entry name" value="HATPase_dom"/>
</dbReference>
<dbReference type="InterPro" id="IPR003661">
    <property type="entry name" value="HisK_dim/P_dom"/>
</dbReference>
<evidence type="ECO:0000256" key="3">
    <source>
        <dbReference type="ARBA" id="ARBA00012438"/>
    </source>
</evidence>
<keyword evidence="8 15" id="KW-0418">Kinase</keyword>
<protein>
    <recommendedName>
        <fullName evidence="12">Sensor-like histidine kinase SenX3</fullName>
        <ecNumber evidence="3">2.7.13.3</ecNumber>
    </recommendedName>
</protein>
<comment type="caution">
    <text evidence="15">The sequence shown here is derived from an EMBL/GenBank/DDBJ whole genome shotgun (WGS) entry which is preliminary data.</text>
</comment>
<evidence type="ECO:0000256" key="9">
    <source>
        <dbReference type="ARBA" id="ARBA00022840"/>
    </source>
</evidence>
<dbReference type="SMART" id="SM00388">
    <property type="entry name" value="HisKA"/>
    <property type="match status" value="1"/>
</dbReference>
<dbReference type="PANTHER" id="PTHR42878">
    <property type="entry name" value="TWO-COMPONENT HISTIDINE KINASE"/>
    <property type="match status" value="1"/>
</dbReference>
<dbReference type="Gene3D" id="1.10.287.130">
    <property type="match status" value="1"/>
</dbReference>
<comment type="catalytic activity">
    <reaction evidence="1">
        <text>ATP + protein L-histidine = ADP + protein N-phospho-L-histidine.</text>
        <dbReference type="EC" id="2.7.13.3"/>
    </reaction>
</comment>
<evidence type="ECO:0000256" key="4">
    <source>
        <dbReference type="ARBA" id="ARBA00022553"/>
    </source>
</evidence>
<dbReference type="PROSITE" id="PS50109">
    <property type="entry name" value="HIS_KIN"/>
    <property type="match status" value="1"/>
</dbReference>
<dbReference type="InterPro" id="IPR003660">
    <property type="entry name" value="HAMP_dom"/>
</dbReference>
<evidence type="ECO:0000313" key="15">
    <source>
        <dbReference type="EMBL" id="NGO69246.1"/>
    </source>
</evidence>
<proteinExistence type="predicted"/>
<dbReference type="InterPro" id="IPR050351">
    <property type="entry name" value="BphY/WalK/GraS-like"/>
</dbReference>
<keyword evidence="9" id="KW-0067">ATP-binding</keyword>
<comment type="subcellular location">
    <subcellularLocation>
        <location evidence="2">Cell membrane</location>
    </subcellularLocation>
</comment>
<keyword evidence="10" id="KW-0472">Membrane</keyword>
<evidence type="ECO:0000256" key="5">
    <source>
        <dbReference type="ARBA" id="ARBA00022679"/>
    </source>
</evidence>
<dbReference type="PRINTS" id="PR00344">
    <property type="entry name" value="BCTRLSENSOR"/>
</dbReference>
<keyword evidence="5" id="KW-0808">Transferase</keyword>
<dbReference type="InterPro" id="IPR036890">
    <property type="entry name" value="HATPase_C_sf"/>
</dbReference>
<evidence type="ECO:0000256" key="8">
    <source>
        <dbReference type="ARBA" id="ARBA00022777"/>
    </source>
</evidence>
<organism evidence="15 16">
    <name type="scientific">Streptomyces boncukensis</name>
    <dbReference type="NCBI Taxonomy" id="2711219"/>
    <lineage>
        <taxon>Bacteria</taxon>
        <taxon>Bacillati</taxon>
        <taxon>Actinomycetota</taxon>
        <taxon>Actinomycetes</taxon>
        <taxon>Kitasatosporales</taxon>
        <taxon>Streptomycetaceae</taxon>
        <taxon>Streptomyces</taxon>
    </lineage>
</organism>
<dbReference type="EC" id="2.7.13.3" evidence="3"/>
<dbReference type="SUPFAM" id="SSF47384">
    <property type="entry name" value="Homodimeric domain of signal transducing histidine kinase"/>
    <property type="match status" value="1"/>
</dbReference>
<dbReference type="SUPFAM" id="SSF55874">
    <property type="entry name" value="ATPase domain of HSP90 chaperone/DNA topoisomerase II/histidine kinase"/>
    <property type="match status" value="1"/>
</dbReference>
<dbReference type="GO" id="GO:0007234">
    <property type="term" value="P:osmosensory signaling via phosphorelay pathway"/>
    <property type="evidence" value="ECO:0007669"/>
    <property type="project" value="TreeGrafter"/>
</dbReference>
<keyword evidence="11" id="KW-0902">Two-component regulatory system</keyword>
<evidence type="ECO:0000256" key="13">
    <source>
        <dbReference type="SAM" id="MobiDB-lite"/>
    </source>
</evidence>
<dbReference type="Pfam" id="PF02518">
    <property type="entry name" value="HATPase_c"/>
    <property type="match status" value="1"/>
</dbReference>
<name>A0A6G4WVE0_9ACTN</name>
<evidence type="ECO:0000256" key="12">
    <source>
        <dbReference type="ARBA" id="ARBA00039401"/>
    </source>
</evidence>
<dbReference type="AlphaFoldDB" id="A0A6G4WVE0"/>
<dbReference type="GO" id="GO:0005886">
    <property type="term" value="C:plasma membrane"/>
    <property type="evidence" value="ECO:0007669"/>
    <property type="project" value="UniProtKB-SubCell"/>
</dbReference>
<feature type="region of interest" description="Disordered" evidence="13">
    <location>
        <begin position="491"/>
        <end position="514"/>
    </location>
</feature>
<evidence type="ECO:0000256" key="10">
    <source>
        <dbReference type="ARBA" id="ARBA00022989"/>
    </source>
</evidence>
<keyword evidence="7" id="KW-0547">Nucleotide-binding</keyword>